<keyword evidence="4" id="KW-1185">Reference proteome</keyword>
<proteinExistence type="predicted"/>
<name>A0A4R3LQ40_9HYPH</name>
<accession>A0A4R3LQ40</accession>
<feature type="compositionally biased region" description="Gly residues" evidence="1">
    <location>
        <begin position="92"/>
        <end position="113"/>
    </location>
</feature>
<organism evidence="3 4">
    <name type="scientific">Aquabacter spiritensis</name>
    <dbReference type="NCBI Taxonomy" id="933073"/>
    <lineage>
        <taxon>Bacteria</taxon>
        <taxon>Pseudomonadati</taxon>
        <taxon>Pseudomonadota</taxon>
        <taxon>Alphaproteobacteria</taxon>
        <taxon>Hyphomicrobiales</taxon>
        <taxon>Xanthobacteraceae</taxon>
        <taxon>Aquabacter</taxon>
    </lineage>
</organism>
<dbReference type="Proteomes" id="UP000294664">
    <property type="component" value="Unassembled WGS sequence"/>
</dbReference>
<evidence type="ECO:0000313" key="4">
    <source>
        <dbReference type="Proteomes" id="UP000294664"/>
    </source>
</evidence>
<feature type="compositionally biased region" description="Low complexity" evidence="1">
    <location>
        <begin position="82"/>
        <end position="91"/>
    </location>
</feature>
<sequence length="131" mass="14493">MSNPAVGMPCPVCKLPLVMSERQGVEIDYCPQCRGVWLDRGELDKIIDRSERDGAPPQPAAPFVPPPSQEPPRPHGYGQHGQGHSQPVYGQQGYGQQGYGQQGYGQQGYGQQGHGKPYQKRKKSFLQELFD</sequence>
<comment type="caution">
    <text evidence="3">The sequence shown here is derived from an EMBL/GenBank/DDBJ whole genome shotgun (WGS) entry which is preliminary data.</text>
</comment>
<dbReference type="EMBL" id="SMAI01000012">
    <property type="protein sequence ID" value="TCT02613.1"/>
    <property type="molecule type" value="Genomic_DNA"/>
</dbReference>
<reference evidence="3 4" key="1">
    <citation type="submission" date="2019-03" db="EMBL/GenBank/DDBJ databases">
        <title>Genomic Encyclopedia of Type Strains, Phase IV (KMG-IV): sequencing the most valuable type-strain genomes for metagenomic binning, comparative biology and taxonomic classification.</title>
        <authorList>
            <person name="Goeker M."/>
        </authorList>
    </citation>
    <scope>NUCLEOTIDE SEQUENCE [LARGE SCALE GENOMIC DNA]</scope>
    <source>
        <strain evidence="3 4">DSM 9035</strain>
    </source>
</reference>
<dbReference type="AlphaFoldDB" id="A0A4R3LQ40"/>
<gene>
    <name evidence="3" type="ORF">EDC64_11246</name>
</gene>
<feature type="region of interest" description="Disordered" evidence="1">
    <location>
        <begin position="47"/>
        <end position="131"/>
    </location>
</feature>
<dbReference type="OrthoDB" id="9814037at2"/>
<dbReference type="RefSeq" id="WP_132033689.1">
    <property type="nucleotide sequence ID" value="NZ_SMAI01000012.1"/>
</dbReference>
<dbReference type="Pfam" id="PF13453">
    <property type="entry name" value="Zn_ribbon_TFIIB"/>
    <property type="match status" value="1"/>
</dbReference>
<protein>
    <recommendedName>
        <fullName evidence="2">Transcription factor zinc-finger domain-containing protein</fullName>
    </recommendedName>
</protein>
<evidence type="ECO:0000256" key="1">
    <source>
        <dbReference type="SAM" id="MobiDB-lite"/>
    </source>
</evidence>
<feature type="compositionally biased region" description="Pro residues" evidence="1">
    <location>
        <begin position="56"/>
        <end position="71"/>
    </location>
</feature>
<evidence type="ECO:0000259" key="2">
    <source>
        <dbReference type="Pfam" id="PF13453"/>
    </source>
</evidence>
<evidence type="ECO:0000313" key="3">
    <source>
        <dbReference type="EMBL" id="TCT02613.1"/>
    </source>
</evidence>
<feature type="domain" description="Transcription factor zinc-finger" evidence="2">
    <location>
        <begin position="10"/>
        <end position="49"/>
    </location>
</feature>
<dbReference type="InterPro" id="IPR027392">
    <property type="entry name" value="TF_Znf"/>
</dbReference>